<gene>
    <name evidence="1" type="ORF">EDEG_02087</name>
</gene>
<organism evidence="1 2">
    <name type="scientific">Edhazardia aedis (strain USNM 41457)</name>
    <name type="common">Microsporidian parasite</name>
    <dbReference type="NCBI Taxonomy" id="1003232"/>
    <lineage>
        <taxon>Eukaryota</taxon>
        <taxon>Fungi</taxon>
        <taxon>Fungi incertae sedis</taxon>
        <taxon>Microsporidia</taxon>
        <taxon>Edhazardia</taxon>
    </lineage>
</organism>
<reference evidence="2" key="2">
    <citation type="submission" date="2015-07" db="EMBL/GenBank/DDBJ databases">
        <title>Contrasting host-pathogen interactions and genome evolution in two generalist and specialist microsporidian pathogens of mosquitoes.</title>
        <authorList>
            <consortium name="The Broad Institute Genomics Platform"/>
            <consortium name="The Broad Institute Genome Sequencing Center for Infectious Disease"/>
            <person name="Cuomo C.A."/>
            <person name="Sanscrainte N.D."/>
            <person name="Goldberg J.M."/>
            <person name="Heiman D."/>
            <person name="Young S."/>
            <person name="Zeng Q."/>
            <person name="Becnel J.J."/>
            <person name="Birren B.W."/>
        </authorList>
    </citation>
    <scope>NUCLEOTIDE SEQUENCE [LARGE SCALE GENOMIC DNA]</scope>
    <source>
        <strain evidence="2">USNM 41457</strain>
    </source>
</reference>
<dbReference type="SUPFAM" id="SSF52833">
    <property type="entry name" value="Thioredoxin-like"/>
    <property type="match status" value="1"/>
</dbReference>
<dbReference type="PROSITE" id="PS51354">
    <property type="entry name" value="GLUTAREDOXIN_2"/>
    <property type="match status" value="1"/>
</dbReference>
<name>J9DLW8_EDHAE</name>
<dbReference type="VEuPathDB" id="MicrosporidiaDB:EDEG_02087"/>
<dbReference type="Gene3D" id="3.40.30.10">
    <property type="entry name" value="Glutaredoxin"/>
    <property type="match status" value="1"/>
</dbReference>
<dbReference type="Proteomes" id="UP000003163">
    <property type="component" value="Unassembled WGS sequence"/>
</dbReference>
<evidence type="ECO:0000313" key="1">
    <source>
        <dbReference type="EMBL" id="EJW03575.1"/>
    </source>
</evidence>
<dbReference type="InParanoid" id="J9DLW8"/>
<dbReference type="InterPro" id="IPR036249">
    <property type="entry name" value="Thioredoxin-like_sf"/>
</dbReference>
<protein>
    <submittedName>
        <fullName evidence="1">Uncharacterized protein</fullName>
    </submittedName>
</protein>
<proteinExistence type="predicted"/>
<keyword evidence="2" id="KW-1185">Reference proteome</keyword>
<dbReference type="EMBL" id="AFBI03000034">
    <property type="protein sequence ID" value="EJW03575.1"/>
    <property type="molecule type" value="Genomic_DNA"/>
</dbReference>
<sequence length="135" mass="15609">MILNIFLHLINIYANSMFKRENHDKTKEEQTSLEDILKKYPSFMLGKAGCHDCVVAFQALSSNLNAFMYFPKEVYARLNDEIFRTKVPHQITNYPQIFLNGEYIGDDKALAKMVEKMNGYVHDTKPNTKSNNPAK</sequence>
<evidence type="ECO:0000313" key="2">
    <source>
        <dbReference type="Proteomes" id="UP000003163"/>
    </source>
</evidence>
<dbReference type="HOGENOM" id="CLU_1885731_0_0_1"/>
<accession>J9DLW8</accession>
<reference evidence="1 2" key="1">
    <citation type="submission" date="2011-08" db="EMBL/GenBank/DDBJ databases">
        <authorList>
            <person name="Liu Z.J."/>
            <person name="Shi F.L."/>
            <person name="Lu J.Q."/>
            <person name="Li M."/>
            <person name="Wang Z.L."/>
        </authorList>
    </citation>
    <scope>NUCLEOTIDE SEQUENCE [LARGE SCALE GENOMIC DNA]</scope>
    <source>
        <strain evidence="1 2">USNM 41457</strain>
    </source>
</reference>
<comment type="caution">
    <text evidence="1">The sequence shown here is derived from an EMBL/GenBank/DDBJ whole genome shotgun (WGS) entry which is preliminary data.</text>
</comment>
<dbReference type="AlphaFoldDB" id="J9DLW8"/>